<dbReference type="AlphaFoldDB" id="A0A6F9EAR3"/>
<dbReference type="PANTHER" id="PTHR38441">
    <property type="entry name" value="INTEGRAL MEMBRANE PROTEIN-RELATED"/>
    <property type="match status" value="1"/>
</dbReference>
<dbReference type="InterPro" id="IPR007436">
    <property type="entry name" value="DUF485"/>
</dbReference>
<evidence type="ECO:0000313" key="3">
    <source>
        <dbReference type="Proteomes" id="UP000502196"/>
    </source>
</evidence>
<organism evidence="2 3">
    <name type="scientific">Kyrpidia spormannii</name>
    <dbReference type="NCBI Taxonomy" id="2055160"/>
    <lineage>
        <taxon>Bacteria</taxon>
        <taxon>Bacillati</taxon>
        <taxon>Bacillota</taxon>
        <taxon>Bacilli</taxon>
        <taxon>Bacillales</taxon>
        <taxon>Alicyclobacillaceae</taxon>
        <taxon>Kyrpidia</taxon>
    </lineage>
</organism>
<name>A0A6F9EAR3_9BACL</name>
<gene>
    <name evidence="2" type="ORF">COOX1_2436</name>
</gene>
<dbReference type="RefSeq" id="WP_170086004.1">
    <property type="nucleotide sequence ID" value="NZ_CP047971.1"/>
</dbReference>
<feature type="transmembrane region" description="Helical" evidence="1">
    <location>
        <begin position="65"/>
        <end position="87"/>
    </location>
</feature>
<dbReference type="Proteomes" id="UP000502196">
    <property type="component" value="Chromosome"/>
</dbReference>
<proteinExistence type="predicted"/>
<dbReference type="PANTHER" id="PTHR38441:SF1">
    <property type="entry name" value="MEMBRANE PROTEIN"/>
    <property type="match status" value="1"/>
</dbReference>
<evidence type="ECO:0000313" key="2">
    <source>
        <dbReference type="EMBL" id="CAB3394483.1"/>
    </source>
</evidence>
<keyword evidence="1" id="KW-1133">Transmembrane helix</keyword>
<feature type="transmembrane region" description="Helical" evidence="1">
    <location>
        <begin position="31"/>
        <end position="53"/>
    </location>
</feature>
<keyword evidence="1" id="KW-0472">Membrane</keyword>
<sequence>MKLGTKGSDEWWEHVYRLPAFQDVVRQRKRFLAGALTFFLVYFLLLYILSGWARTFLATPVGMGMNIGFLFVLSQFIVIWVLCWLYLRWASKLDELTREVTEKERGALI</sequence>
<reference evidence="2 3" key="1">
    <citation type="submission" date="2020-04" db="EMBL/GenBank/DDBJ databases">
        <authorList>
            <person name="Hogendoorn C."/>
        </authorList>
    </citation>
    <scope>NUCLEOTIDE SEQUENCE [LARGE SCALE GENOMIC DNA]</scope>
    <source>
        <strain evidence="2">COOX1</strain>
    </source>
</reference>
<dbReference type="Pfam" id="PF04341">
    <property type="entry name" value="DUF485"/>
    <property type="match status" value="1"/>
</dbReference>
<evidence type="ECO:0008006" key="4">
    <source>
        <dbReference type="Google" id="ProtNLM"/>
    </source>
</evidence>
<dbReference type="EMBL" id="LR792683">
    <property type="protein sequence ID" value="CAB3394483.1"/>
    <property type="molecule type" value="Genomic_DNA"/>
</dbReference>
<keyword evidence="1" id="KW-0812">Transmembrane</keyword>
<protein>
    <recommendedName>
        <fullName evidence="4">DUF485 domain-containing protein</fullName>
    </recommendedName>
</protein>
<accession>A0A6F9EAR3</accession>
<evidence type="ECO:0000256" key="1">
    <source>
        <dbReference type="SAM" id="Phobius"/>
    </source>
</evidence>